<dbReference type="AlphaFoldDB" id="A0A5C7IRZ5"/>
<evidence type="ECO:0000313" key="1">
    <source>
        <dbReference type="EMBL" id="TXG71122.1"/>
    </source>
</evidence>
<evidence type="ECO:0000313" key="2">
    <source>
        <dbReference type="Proteomes" id="UP000323000"/>
    </source>
</evidence>
<organism evidence="1 2">
    <name type="scientific">Acer yangbiense</name>
    <dbReference type="NCBI Taxonomy" id="1000413"/>
    <lineage>
        <taxon>Eukaryota</taxon>
        <taxon>Viridiplantae</taxon>
        <taxon>Streptophyta</taxon>
        <taxon>Embryophyta</taxon>
        <taxon>Tracheophyta</taxon>
        <taxon>Spermatophyta</taxon>
        <taxon>Magnoliopsida</taxon>
        <taxon>eudicotyledons</taxon>
        <taxon>Gunneridae</taxon>
        <taxon>Pentapetalae</taxon>
        <taxon>rosids</taxon>
        <taxon>malvids</taxon>
        <taxon>Sapindales</taxon>
        <taxon>Sapindaceae</taxon>
        <taxon>Hippocastanoideae</taxon>
        <taxon>Acereae</taxon>
        <taxon>Acer</taxon>
    </lineage>
</organism>
<sequence length="81" mass="9251">MDIDSFCGSTPDQFANNQFLNALLVADSYENRPVDNHDHVVVVFVDNHDHQQQEQQKQQFYVAGDIKLLLATGEKLLISYN</sequence>
<gene>
    <name evidence="1" type="ORF">EZV62_006057</name>
</gene>
<accession>A0A5C7IRZ5</accession>
<keyword evidence="2" id="KW-1185">Reference proteome</keyword>
<name>A0A5C7IRZ5_9ROSI</name>
<protein>
    <submittedName>
        <fullName evidence="1">Uncharacterized protein</fullName>
    </submittedName>
</protein>
<dbReference type="OrthoDB" id="10519077at2759"/>
<dbReference type="EMBL" id="VAHF01000002">
    <property type="protein sequence ID" value="TXG71122.1"/>
    <property type="molecule type" value="Genomic_DNA"/>
</dbReference>
<dbReference type="Proteomes" id="UP000323000">
    <property type="component" value="Chromosome 2"/>
</dbReference>
<comment type="caution">
    <text evidence="1">The sequence shown here is derived from an EMBL/GenBank/DDBJ whole genome shotgun (WGS) entry which is preliminary data.</text>
</comment>
<proteinExistence type="predicted"/>
<reference evidence="2" key="1">
    <citation type="journal article" date="2019" name="Gigascience">
        <title>De novo genome assembly of the endangered Acer yangbiense, a plant species with extremely small populations endemic to Yunnan Province, China.</title>
        <authorList>
            <person name="Yang J."/>
            <person name="Wariss H.M."/>
            <person name="Tao L."/>
            <person name="Zhang R."/>
            <person name="Yun Q."/>
            <person name="Hollingsworth P."/>
            <person name="Dao Z."/>
            <person name="Luo G."/>
            <person name="Guo H."/>
            <person name="Ma Y."/>
            <person name="Sun W."/>
        </authorList>
    </citation>
    <scope>NUCLEOTIDE SEQUENCE [LARGE SCALE GENOMIC DNA]</scope>
    <source>
        <strain evidence="2">cv. Malutang</strain>
    </source>
</reference>